<organism evidence="2 3">
    <name type="scientific">Streptosporangium carneum</name>
    <dbReference type="NCBI Taxonomy" id="47481"/>
    <lineage>
        <taxon>Bacteria</taxon>
        <taxon>Bacillati</taxon>
        <taxon>Actinomycetota</taxon>
        <taxon>Actinomycetes</taxon>
        <taxon>Streptosporangiales</taxon>
        <taxon>Streptosporangiaceae</taxon>
        <taxon>Streptosporangium</taxon>
    </lineage>
</organism>
<keyword evidence="1" id="KW-0812">Transmembrane</keyword>
<protein>
    <submittedName>
        <fullName evidence="2">Uncharacterized protein</fullName>
    </submittedName>
</protein>
<keyword evidence="1" id="KW-0472">Membrane</keyword>
<evidence type="ECO:0000313" key="3">
    <source>
        <dbReference type="Proteomes" id="UP001143474"/>
    </source>
</evidence>
<feature type="transmembrane region" description="Helical" evidence="1">
    <location>
        <begin position="37"/>
        <end position="57"/>
    </location>
</feature>
<gene>
    <name evidence="2" type="ORF">GCM10017600_32110</name>
</gene>
<name>A0A9W6MDD2_9ACTN</name>
<evidence type="ECO:0000313" key="2">
    <source>
        <dbReference type="EMBL" id="GLK09805.1"/>
    </source>
</evidence>
<dbReference type="RefSeq" id="WP_271218260.1">
    <property type="nucleotide sequence ID" value="NZ_BAAAVD010000028.1"/>
</dbReference>
<dbReference type="Proteomes" id="UP001143474">
    <property type="component" value="Unassembled WGS sequence"/>
</dbReference>
<keyword evidence="1" id="KW-1133">Transmembrane helix</keyword>
<dbReference type="AlphaFoldDB" id="A0A9W6MDD2"/>
<accession>A0A9W6MDD2</accession>
<reference evidence="2" key="1">
    <citation type="journal article" date="2014" name="Int. J. Syst. Evol. Microbiol.">
        <title>Complete genome sequence of Corynebacterium casei LMG S-19264T (=DSM 44701T), isolated from a smear-ripened cheese.</title>
        <authorList>
            <consortium name="US DOE Joint Genome Institute (JGI-PGF)"/>
            <person name="Walter F."/>
            <person name="Albersmeier A."/>
            <person name="Kalinowski J."/>
            <person name="Ruckert C."/>
        </authorList>
    </citation>
    <scope>NUCLEOTIDE SEQUENCE</scope>
    <source>
        <strain evidence="2">VKM Ac-2007</strain>
    </source>
</reference>
<comment type="caution">
    <text evidence="2">The sequence shown here is derived from an EMBL/GenBank/DDBJ whole genome shotgun (WGS) entry which is preliminary data.</text>
</comment>
<reference evidence="2" key="2">
    <citation type="submission" date="2023-01" db="EMBL/GenBank/DDBJ databases">
        <authorList>
            <person name="Sun Q."/>
            <person name="Evtushenko L."/>
        </authorList>
    </citation>
    <scope>NUCLEOTIDE SEQUENCE</scope>
    <source>
        <strain evidence="2">VKM Ac-2007</strain>
    </source>
</reference>
<sequence>MALVMSGGIFREESLRRYRDSSTREDVPLTIRTRTLVALWAVVVLLMAAGVVFALVLRTRMGGGA</sequence>
<dbReference type="EMBL" id="BSEV01000006">
    <property type="protein sequence ID" value="GLK09805.1"/>
    <property type="molecule type" value="Genomic_DNA"/>
</dbReference>
<evidence type="ECO:0000256" key="1">
    <source>
        <dbReference type="SAM" id="Phobius"/>
    </source>
</evidence>
<proteinExistence type="predicted"/>
<keyword evidence="3" id="KW-1185">Reference proteome</keyword>